<dbReference type="GO" id="GO:0004553">
    <property type="term" value="F:hydrolase activity, hydrolyzing O-glycosyl compounds"/>
    <property type="evidence" value="ECO:0007669"/>
    <property type="project" value="InterPro"/>
</dbReference>
<evidence type="ECO:0000256" key="3">
    <source>
        <dbReference type="ARBA" id="ARBA00023295"/>
    </source>
</evidence>
<dbReference type="GO" id="GO:0005975">
    <property type="term" value="P:carbohydrate metabolic process"/>
    <property type="evidence" value="ECO:0007669"/>
    <property type="project" value="InterPro"/>
</dbReference>
<dbReference type="PANTHER" id="PTHR30480:SF16">
    <property type="entry name" value="GLYCOSIDE HYDROLASE FAMILY 3 DOMAIN PROTEIN"/>
    <property type="match status" value="1"/>
</dbReference>
<organism evidence="5 6">
    <name type="scientific">Lentinula aff. detonsa</name>
    <dbReference type="NCBI Taxonomy" id="2804958"/>
    <lineage>
        <taxon>Eukaryota</taxon>
        <taxon>Fungi</taxon>
        <taxon>Dikarya</taxon>
        <taxon>Basidiomycota</taxon>
        <taxon>Agaricomycotina</taxon>
        <taxon>Agaricomycetes</taxon>
        <taxon>Agaricomycetidae</taxon>
        <taxon>Agaricales</taxon>
        <taxon>Marasmiineae</taxon>
        <taxon>Omphalotaceae</taxon>
        <taxon>Lentinula</taxon>
    </lineage>
</organism>
<dbReference type="PANTHER" id="PTHR30480">
    <property type="entry name" value="BETA-HEXOSAMINIDASE-RELATED"/>
    <property type="match status" value="1"/>
</dbReference>
<protein>
    <submittedName>
        <fullName evidence="5">Glycoside hydrolase</fullName>
    </submittedName>
</protein>
<dbReference type="InterPro" id="IPR017853">
    <property type="entry name" value="GH"/>
</dbReference>
<proteinExistence type="inferred from homology"/>
<dbReference type="Pfam" id="PF00933">
    <property type="entry name" value="Glyco_hydro_3"/>
    <property type="match status" value="1"/>
</dbReference>
<dbReference type="Proteomes" id="UP001163798">
    <property type="component" value="Unassembled WGS sequence"/>
</dbReference>
<evidence type="ECO:0000313" key="5">
    <source>
        <dbReference type="EMBL" id="KAJ3781157.1"/>
    </source>
</evidence>
<keyword evidence="6" id="KW-1185">Reference proteome</keyword>
<name>A0AA38NHL6_9AGAR</name>
<keyword evidence="3" id="KW-0326">Glycosidase</keyword>
<dbReference type="Gene3D" id="3.40.50.1700">
    <property type="entry name" value="Glycoside hydrolase family 3 C-terminal domain"/>
    <property type="match status" value="1"/>
</dbReference>
<dbReference type="InterPro" id="IPR050226">
    <property type="entry name" value="NagZ_Beta-hexosaminidase"/>
</dbReference>
<accession>A0AA38NHL6</accession>
<dbReference type="InterPro" id="IPR036881">
    <property type="entry name" value="Glyco_hydro_3_C_sf"/>
</dbReference>
<dbReference type="InterPro" id="IPR036962">
    <property type="entry name" value="Glyco_hydro_3_N_sf"/>
</dbReference>
<evidence type="ECO:0000256" key="2">
    <source>
        <dbReference type="ARBA" id="ARBA00022801"/>
    </source>
</evidence>
<dbReference type="GO" id="GO:0009254">
    <property type="term" value="P:peptidoglycan turnover"/>
    <property type="evidence" value="ECO:0007669"/>
    <property type="project" value="TreeGrafter"/>
</dbReference>
<dbReference type="SUPFAM" id="SSF51445">
    <property type="entry name" value="(Trans)glycosidases"/>
    <property type="match status" value="1"/>
</dbReference>
<dbReference type="Gene3D" id="3.20.20.300">
    <property type="entry name" value="Glycoside hydrolase, family 3, N-terminal domain"/>
    <property type="match status" value="1"/>
</dbReference>
<sequence>MAQTSALKLTDDIKKEIGQHFIFGFHGPSPFSGRGTDILTLIGPGYWAGNVIFMKRNVLEPEHAVSSERERAEVLASYIAGLQQHARDSGQILGLGIGTDQEGGLVSAFSANGVATLFPGAMAMASISEDLTFSDDLPSKSSPNFTEAIYAAQGVELNMLGVNWAFAPVADVNSERENPVIGVRSFGDGVYAIASLRFVRYSSQSDPERVAEHVLSSCKGLTSSGVAPSVKHFPGHGDTRVDSHIGLPRVYKEWAHNPDGSGLENIELVPFRRLTEKIQYDKNSFEDNESDMITVMTGHMSLPLVTGKADESASLSATVTTGILRERIKGLGFDGVVVTDCLEMDAIARTREDLMEGQQVQISDKGIDADYGPDSIDKADRGKEWKGGPGIEEGAVLALEAGADIVMICHTFEKQKAAVQHVWSAVETGRFSLDKLRESTKRVAKWKKALGLEWNLYGERGGWNQDAWDQIKARNTALSLAAYKRTIVCLKRGEMFDPQKKIVVFTPAMERYNLAVDDAEGVLRTKGGAIRNTTGSYFLSFVDAIKKSVSSTRHVVFSQQDTDGQYVVQPEEQVIYTLRNADRSTWQLRGLERILRSAQERVVVVSSCTPYDLIGFQDELRAKDSYLACNEYTKPSLEAVKRVIFGEETATGKMPVRVRTQRALFVN</sequence>
<dbReference type="InterPro" id="IPR001764">
    <property type="entry name" value="Glyco_hydro_3_N"/>
</dbReference>
<comment type="caution">
    <text evidence="5">The sequence shown here is derived from an EMBL/GenBank/DDBJ whole genome shotgun (WGS) entry which is preliminary data.</text>
</comment>
<evidence type="ECO:0000256" key="1">
    <source>
        <dbReference type="ARBA" id="ARBA00005336"/>
    </source>
</evidence>
<dbReference type="EMBL" id="MU793594">
    <property type="protein sequence ID" value="KAJ3781157.1"/>
    <property type="molecule type" value="Genomic_DNA"/>
</dbReference>
<comment type="similarity">
    <text evidence="1">Belongs to the glycosyl hydrolase 3 family.</text>
</comment>
<evidence type="ECO:0000259" key="4">
    <source>
        <dbReference type="Pfam" id="PF00933"/>
    </source>
</evidence>
<gene>
    <name evidence="5" type="ORF">GGU10DRAFT_320736</name>
</gene>
<evidence type="ECO:0000313" key="6">
    <source>
        <dbReference type="Proteomes" id="UP001163798"/>
    </source>
</evidence>
<keyword evidence="2 5" id="KW-0378">Hydrolase</keyword>
<reference evidence="5" key="1">
    <citation type="submission" date="2022-08" db="EMBL/GenBank/DDBJ databases">
        <authorList>
            <consortium name="DOE Joint Genome Institute"/>
            <person name="Min B."/>
            <person name="Riley R."/>
            <person name="Sierra-Patev S."/>
            <person name="Naranjo-Ortiz M."/>
            <person name="Looney B."/>
            <person name="Konkel Z."/>
            <person name="Slot J.C."/>
            <person name="Sakamoto Y."/>
            <person name="Steenwyk J.L."/>
            <person name="Rokas A."/>
            <person name="Carro J."/>
            <person name="Camarero S."/>
            <person name="Ferreira P."/>
            <person name="Molpeceres G."/>
            <person name="Ruiz-Duenas F.J."/>
            <person name="Serrano A."/>
            <person name="Henrissat B."/>
            <person name="Drula E."/>
            <person name="Hughes K.W."/>
            <person name="Mata J.L."/>
            <person name="Ishikawa N.K."/>
            <person name="Vargas-Isla R."/>
            <person name="Ushijima S."/>
            <person name="Smith C.A."/>
            <person name="Ahrendt S."/>
            <person name="Andreopoulos W."/>
            <person name="He G."/>
            <person name="Labutti K."/>
            <person name="Lipzen A."/>
            <person name="Ng V."/>
            <person name="Sandor L."/>
            <person name="Barry K."/>
            <person name="Martinez A.T."/>
            <person name="Xiao Y."/>
            <person name="Gibbons J.G."/>
            <person name="Terashima K."/>
            <person name="Hibbett D.S."/>
            <person name="Grigoriev I.V."/>
        </authorList>
    </citation>
    <scope>NUCLEOTIDE SEQUENCE</scope>
    <source>
        <strain evidence="5">TFB10291</strain>
    </source>
</reference>
<dbReference type="AlphaFoldDB" id="A0AA38NHL6"/>
<feature type="domain" description="Glycoside hydrolase family 3 N-terminal" evidence="4">
    <location>
        <begin position="73"/>
        <end position="351"/>
    </location>
</feature>